<dbReference type="Gene3D" id="3.10.129.10">
    <property type="entry name" value="Hotdog Thioesterase"/>
    <property type="match status" value="2"/>
</dbReference>
<comment type="caution">
    <text evidence="3">The sequence shown here is derived from an EMBL/GenBank/DDBJ whole genome shotgun (WGS) entry which is preliminary data.</text>
</comment>
<dbReference type="InterPro" id="IPR040170">
    <property type="entry name" value="Cytosol_ACT"/>
</dbReference>
<feature type="domain" description="HotDog ACOT-type" evidence="2">
    <location>
        <begin position="206"/>
        <end position="318"/>
    </location>
</feature>
<dbReference type="InterPro" id="IPR006683">
    <property type="entry name" value="Thioestr_dom"/>
</dbReference>
<gene>
    <name evidence="3" type="ORF">BCR43DRAFT_494956</name>
</gene>
<keyword evidence="4" id="KW-1185">Reference proteome</keyword>
<dbReference type="AlphaFoldDB" id="A0A1X2H8W2"/>
<dbReference type="OMA" id="MAWMEIC"/>
<evidence type="ECO:0000259" key="2">
    <source>
        <dbReference type="PROSITE" id="PS51770"/>
    </source>
</evidence>
<proteinExistence type="predicted"/>
<feature type="domain" description="HotDog ACOT-type" evidence="2">
    <location>
        <begin position="1"/>
        <end position="86"/>
    </location>
</feature>
<dbReference type="PANTHER" id="PTHR11049">
    <property type="entry name" value="ACYL COENZYME A THIOESTER HYDROLASE"/>
    <property type="match status" value="1"/>
</dbReference>
<dbReference type="CDD" id="cd03442">
    <property type="entry name" value="BFIT_BACH"/>
    <property type="match status" value="2"/>
</dbReference>
<accession>A0A1X2H8W2</accession>
<keyword evidence="1" id="KW-0378">Hydrolase</keyword>
<dbReference type="Pfam" id="PF03061">
    <property type="entry name" value="4HBT"/>
    <property type="match status" value="2"/>
</dbReference>
<dbReference type="PANTHER" id="PTHR11049:SF16">
    <property type="entry name" value="PROTEIN VDLD"/>
    <property type="match status" value="1"/>
</dbReference>
<dbReference type="OrthoDB" id="3184331at2759"/>
<dbReference type="GO" id="GO:0006637">
    <property type="term" value="P:acyl-CoA metabolic process"/>
    <property type="evidence" value="ECO:0007669"/>
    <property type="project" value="TreeGrafter"/>
</dbReference>
<dbReference type="Proteomes" id="UP000242180">
    <property type="component" value="Unassembled WGS sequence"/>
</dbReference>
<name>A0A1X2H8W2_SYNRA</name>
<dbReference type="GO" id="GO:0005829">
    <property type="term" value="C:cytosol"/>
    <property type="evidence" value="ECO:0007669"/>
    <property type="project" value="TreeGrafter"/>
</dbReference>
<dbReference type="PROSITE" id="PS51770">
    <property type="entry name" value="HOTDOG_ACOT"/>
    <property type="match status" value="2"/>
</dbReference>
<dbReference type="SUPFAM" id="SSF54637">
    <property type="entry name" value="Thioesterase/thiol ester dehydrase-isomerase"/>
    <property type="match status" value="2"/>
</dbReference>
<evidence type="ECO:0000256" key="1">
    <source>
        <dbReference type="ARBA" id="ARBA00022801"/>
    </source>
</evidence>
<evidence type="ECO:0000313" key="3">
    <source>
        <dbReference type="EMBL" id="ORY94999.1"/>
    </source>
</evidence>
<dbReference type="GO" id="GO:0052816">
    <property type="term" value="F:long-chain fatty acyl-CoA hydrolase activity"/>
    <property type="evidence" value="ECO:0007669"/>
    <property type="project" value="TreeGrafter"/>
</dbReference>
<dbReference type="EMBL" id="MCGN01000007">
    <property type="protein sequence ID" value="ORY94999.1"/>
    <property type="molecule type" value="Genomic_DNA"/>
</dbReference>
<protein>
    <submittedName>
        <fullName evidence="3">HotDog domain-containing protein</fullName>
    </submittedName>
</protein>
<dbReference type="InterPro" id="IPR033120">
    <property type="entry name" value="HOTDOG_ACOT"/>
</dbReference>
<evidence type="ECO:0000313" key="4">
    <source>
        <dbReference type="Proteomes" id="UP000242180"/>
    </source>
</evidence>
<reference evidence="3 4" key="1">
    <citation type="submission" date="2016-07" db="EMBL/GenBank/DDBJ databases">
        <title>Pervasive Adenine N6-methylation of Active Genes in Fungi.</title>
        <authorList>
            <consortium name="DOE Joint Genome Institute"/>
            <person name="Mondo S.J."/>
            <person name="Dannebaum R.O."/>
            <person name="Kuo R.C."/>
            <person name="Labutti K."/>
            <person name="Haridas S."/>
            <person name="Kuo A."/>
            <person name="Salamov A."/>
            <person name="Ahrendt S.R."/>
            <person name="Lipzen A."/>
            <person name="Sullivan W."/>
            <person name="Andreopoulos W.B."/>
            <person name="Clum A."/>
            <person name="Lindquist E."/>
            <person name="Daum C."/>
            <person name="Ramamoorthy G.K."/>
            <person name="Gryganskyi A."/>
            <person name="Culley D."/>
            <person name="Magnuson J.K."/>
            <person name="James T.Y."/>
            <person name="O'Malley M.A."/>
            <person name="Stajich J.E."/>
            <person name="Spatafora J.W."/>
            <person name="Visel A."/>
            <person name="Grigoriev I.V."/>
        </authorList>
    </citation>
    <scope>NUCLEOTIDE SEQUENCE [LARGE SCALE GENOMIC DNA]</scope>
    <source>
        <strain evidence="3 4">NRRL 2496</strain>
    </source>
</reference>
<organism evidence="3 4">
    <name type="scientific">Syncephalastrum racemosum</name>
    <name type="common">Filamentous fungus</name>
    <dbReference type="NCBI Taxonomy" id="13706"/>
    <lineage>
        <taxon>Eukaryota</taxon>
        <taxon>Fungi</taxon>
        <taxon>Fungi incertae sedis</taxon>
        <taxon>Mucoromycota</taxon>
        <taxon>Mucoromycotina</taxon>
        <taxon>Mucoromycetes</taxon>
        <taxon>Mucorales</taxon>
        <taxon>Syncephalastraceae</taxon>
        <taxon>Syncephalastrum</taxon>
    </lineage>
</organism>
<dbReference type="InterPro" id="IPR029069">
    <property type="entry name" value="HotDog_dom_sf"/>
</dbReference>
<dbReference type="InParanoid" id="A0A1X2H8W2"/>
<dbReference type="STRING" id="13706.A0A1X2H8W2"/>
<sequence length="373" mass="41691">MGWIDVAAGISAKRHACTPSVTRSVDDVAFLHPVHVGDIVTIQASVNKSWNTSMEVGVKVEAETPVTGERFFVAHAYLTFVALSPRPRPRTYLGSIFTDYAPVRVPALIPHSPMEKQRFDMAEQRRQARFKEPRKQLGLQAMRDRMRDWSQGLRERAQEHAEIKPYPGLQAVMPGETTLSGEPQPRQRRYSADPRMMLKIREKPMESTFAEVVELVMPQHANTLSITFGGQIMAWMEACALASANRIAHAYLLTASIDSLQFITPTKVGDVVTVRSIVSHTYTSSLEVYVCVEAENLQTGKVEFTNDGFFTIAAIDDEHLPVKVPKAIPQSEAEMELHRNGSARRKKRLAQRLELINLVTSPESETVQSPASL</sequence>